<keyword evidence="1" id="KW-0285">Flavoprotein</keyword>
<feature type="domain" description="PAC" evidence="5">
    <location>
        <begin position="240"/>
        <end position="293"/>
    </location>
</feature>
<evidence type="ECO:0000256" key="2">
    <source>
        <dbReference type="ARBA" id="ARBA00022643"/>
    </source>
</evidence>
<feature type="compositionally biased region" description="Low complexity" evidence="4">
    <location>
        <begin position="618"/>
        <end position="629"/>
    </location>
</feature>
<dbReference type="OrthoDB" id="447251at2759"/>
<feature type="region of interest" description="Disordered" evidence="4">
    <location>
        <begin position="1"/>
        <end position="20"/>
    </location>
</feature>
<evidence type="ECO:0000313" key="7">
    <source>
        <dbReference type="Proteomes" id="UP000664132"/>
    </source>
</evidence>
<proteinExistence type="predicted"/>
<accession>A0A8H7TED3</accession>
<name>A0A8H7TED3_9HELO</name>
<dbReference type="PANTHER" id="PTHR47429:SF9">
    <property type="entry name" value="PAS DOMAIN-CONTAINING PROTEIN"/>
    <property type="match status" value="1"/>
</dbReference>
<gene>
    <name evidence="6" type="ORF">IFR04_009568</name>
</gene>
<dbReference type="SUPFAM" id="SSF55785">
    <property type="entry name" value="PYP-like sensor domain (PAS domain)"/>
    <property type="match status" value="1"/>
</dbReference>
<dbReference type="GO" id="GO:0005634">
    <property type="term" value="C:nucleus"/>
    <property type="evidence" value="ECO:0007669"/>
    <property type="project" value="TreeGrafter"/>
</dbReference>
<dbReference type="AlphaFoldDB" id="A0A8H7TED3"/>
<feature type="compositionally biased region" description="Polar residues" evidence="4">
    <location>
        <begin position="553"/>
        <end position="573"/>
    </location>
</feature>
<evidence type="ECO:0000256" key="4">
    <source>
        <dbReference type="SAM" id="MobiDB-lite"/>
    </source>
</evidence>
<dbReference type="EMBL" id="JAFJYH010000159">
    <property type="protein sequence ID" value="KAG4417278.1"/>
    <property type="molecule type" value="Genomic_DNA"/>
</dbReference>
<evidence type="ECO:0000256" key="3">
    <source>
        <dbReference type="ARBA" id="ARBA00022991"/>
    </source>
</evidence>
<dbReference type="InterPro" id="IPR000014">
    <property type="entry name" value="PAS"/>
</dbReference>
<dbReference type="InterPro" id="IPR035965">
    <property type="entry name" value="PAS-like_dom_sf"/>
</dbReference>
<evidence type="ECO:0000313" key="6">
    <source>
        <dbReference type="EMBL" id="KAG4417278.1"/>
    </source>
</evidence>
<sequence length="640" mass="71236">MAEDSEQKTPTVEDTETAEEAEFFDLQPPPASASNVRIEDVMKRLFSVEHLHFILGDHVLFYQFSTFLNRFKPSLVPTLIRYMEMRKAMKAIEYANAVARSIRWPSHTDYSKFSRVQAAATDVRFEDYAARELLLLCSEALPAFITHTLIGVVSDCVARDITGQGIPIMRDLVGNLAEVYCLTDPSVHDNPIIFASEEFHRTTQYGTNYAINSNCRFLQGPATDKDTTLRLAKAISLGQESNEILLNYRRDGTPFVNLLMCSPLYDDKGVIRYFIGAQIDVTGLVREGLGIESFRALLQNDEAKRVDATHDTQHNNLQSKFSVHHPKNKSKESLAKLQELSMMFSQEESDVANRNSRGGDESTDGGSVRSGVPTSVKNRGQSKRIIGNDEVVDNGLNFSHLNISNPNPMNTNLPGVYKNYLLVRPYPSLQIIFVSPSLRIPGLLRTHLFTKLGGPTQTISALESAFRDGASVTAKVLWLPKNTHVGERGRGPSEVKPRFIRCTPLLGSDDRVGVWMVILVPVDGEPMHTSYGRRDPMYDMVDEMANERRRLATNGSRSRNTSRAGSVRATPSTDLDVDGGFGLKRVRSSRTGVLVGRVDAGRTNGELDDRQLYAEYLRSSSSAGSREGGTPNKRKESFTM</sequence>
<dbReference type="Gene3D" id="3.30.450.20">
    <property type="entry name" value="PAS domain"/>
    <property type="match status" value="1"/>
</dbReference>
<dbReference type="InterPro" id="IPR000700">
    <property type="entry name" value="PAS-assoc_C"/>
</dbReference>
<dbReference type="Pfam" id="PF13426">
    <property type="entry name" value="PAS_9"/>
    <property type="match status" value="1"/>
</dbReference>
<feature type="region of interest" description="Disordered" evidence="4">
    <location>
        <begin position="617"/>
        <end position="640"/>
    </location>
</feature>
<feature type="region of interest" description="Disordered" evidence="4">
    <location>
        <begin position="550"/>
        <end position="578"/>
    </location>
</feature>
<dbReference type="Proteomes" id="UP000664132">
    <property type="component" value="Unassembled WGS sequence"/>
</dbReference>
<dbReference type="PROSITE" id="PS50113">
    <property type="entry name" value="PAC"/>
    <property type="match status" value="1"/>
</dbReference>
<keyword evidence="3" id="KW-0157">Chromophore</keyword>
<organism evidence="6 7">
    <name type="scientific">Cadophora malorum</name>
    <dbReference type="NCBI Taxonomy" id="108018"/>
    <lineage>
        <taxon>Eukaryota</taxon>
        <taxon>Fungi</taxon>
        <taxon>Dikarya</taxon>
        <taxon>Ascomycota</taxon>
        <taxon>Pezizomycotina</taxon>
        <taxon>Leotiomycetes</taxon>
        <taxon>Helotiales</taxon>
        <taxon>Ploettnerulaceae</taxon>
        <taxon>Cadophora</taxon>
    </lineage>
</organism>
<evidence type="ECO:0000259" key="5">
    <source>
        <dbReference type="PROSITE" id="PS50113"/>
    </source>
</evidence>
<dbReference type="PANTHER" id="PTHR47429">
    <property type="entry name" value="PROTEIN TWIN LOV 1"/>
    <property type="match status" value="1"/>
</dbReference>
<evidence type="ECO:0000256" key="1">
    <source>
        <dbReference type="ARBA" id="ARBA00022630"/>
    </source>
</evidence>
<keyword evidence="7" id="KW-1185">Reference proteome</keyword>
<feature type="region of interest" description="Disordered" evidence="4">
    <location>
        <begin position="347"/>
        <end position="380"/>
    </location>
</feature>
<comment type="caution">
    <text evidence="6">The sequence shown here is derived from an EMBL/GenBank/DDBJ whole genome shotgun (WGS) entry which is preliminary data.</text>
</comment>
<protein>
    <recommendedName>
        <fullName evidence="5">PAC domain-containing protein</fullName>
    </recommendedName>
</protein>
<keyword evidence="2" id="KW-0288">FMN</keyword>
<reference evidence="6" key="1">
    <citation type="submission" date="2021-02" db="EMBL/GenBank/DDBJ databases">
        <title>Genome sequence Cadophora malorum strain M34.</title>
        <authorList>
            <person name="Stefanovic E."/>
            <person name="Vu D."/>
            <person name="Scully C."/>
            <person name="Dijksterhuis J."/>
            <person name="Roader J."/>
            <person name="Houbraken J."/>
        </authorList>
    </citation>
    <scope>NUCLEOTIDE SEQUENCE</scope>
    <source>
        <strain evidence="6">M34</strain>
    </source>
</reference>